<dbReference type="OrthoDB" id="7283865at2"/>
<dbReference type="Pfam" id="PF01471">
    <property type="entry name" value="PG_binding_1"/>
    <property type="match status" value="1"/>
</dbReference>
<comment type="caution">
    <text evidence="4">The sequence shown here is derived from an EMBL/GenBank/DDBJ whole genome shotgun (WGS) entry which is preliminary data.</text>
</comment>
<dbReference type="EMBL" id="ANHY01000025">
    <property type="protein sequence ID" value="EKV26690.1"/>
    <property type="molecule type" value="Genomic_DNA"/>
</dbReference>
<feature type="region of interest" description="Disordered" evidence="1">
    <location>
        <begin position="108"/>
        <end position="172"/>
    </location>
</feature>
<feature type="compositionally biased region" description="Polar residues" evidence="1">
    <location>
        <begin position="27"/>
        <end position="45"/>
    </location>
</feature>
<dbReference type="AlphaFoldDB" id="K9GL24"/>
<sequence>MKKLAIAAALAASTALSLPAFAEGTGATASQKTQADMQTQTQTEAQAKPDMPTQPGGETAGLSGENLDEEKVRAIQQALKDAGADIEVDGVWGDSTAQALAAYQRDEGLAPSGELDPRTIASLGVTLEGDGPQQAEIPEEKPEAGENAPQPGSDARPLPEAEDAYGSEPAAD</sequence>
<dbReference type="STRING" id="1238182.C882_2199"/>
<dbReference type="InterPro" id="IPR002477">
    <property type="entry name" value="Peptidoglycan-bd-like"/>
</dbReference>
<reference evidence="4 5" key="1">
    <citation type="journal article" date="2013" name="Genome Announc.">
        <title>Draft Genome Sequence of an Alphaproteobacterium, Caenispirillum salinarum AK4(T), Isolated from a Solar Saltern.</title>
        <authorList>
            <person name="Khatri I."/>
            <person name="Singh A."/>
            <person name="Korpole S."/>
            <person name="Pinnaka A.K."/>
            <person name="Subramanian S."/>
        </authorList>
    </citation>
    <scope>NUCLEOTIDE SEQUENCE [LARGE SCALE GENOMIC DNA]</scope>
    <source>
        <strain evidence="4 5">AK4</strain>
    </source>
</reference>
<feature type="domain" description="Peptidoglycan binding-like" evidence="3">
    <location>
        <begin position="69"/>
        <end position="123"/>
    </location>
</feature>
<protein>
    <recommendedName>
        <fullName evidence="3">Peptidoglycan binding-like domain-containing protein</fullName>
    </recommendedName>
</protein>
<dbReference type="InterPro" id="IPR036365">
    <property type="entry name" value="PGBD-like_sf"/>
</dbReference>
<evidence type="ECO:0000259" key="3">
    <source>
        <dbReference type="Pfam" id="PF01471"/>
    </source>
</evidence>
<organism evidence="4 5">
    <name type="scientific">Caenispirillum salinarum AK4</name>
    <dbReference type="NCBI Taxonomy" id="1238182"/>
    <lineage>
        <taxon>Bacteria</taxon>
        <taxon>Pseudomonadati</taxon>
        <taxon>Pseudomonadota</taxon>
        <taxon>Alphaproteobacteria</taxon>
        <taxon>Rhodospirillales</taxon>
        <taxon>Novispirillaceae</taxon>
        <taxon>Caenispirillum</taxon>
    </lineage>
</organism>
<dbReference type="Gene3D" id="1.10.101.10">
    <property type="entry name" value="PGBD-like superfamily/PGBD"/>
    <property type="match status" value="1"/>
</dbReference>
<feature type="region of interest" description="Disordered" evidence="1">
    <location>
        <begin position="24"/>
        <end position="69"/>
    </location>
</feature>
<feature type="compositionally biased region" description="Acidic residues" evidence="1">
    <location>
        <begin position="160"/>
        <end position="172"/>
    </location>
</feature>
<accession>K9GL24</accession>
<evidence type="ECO:0000313" key="5">
    <source>
        <dbReference type="Proteomes" id="UP000009881"/>
    </source>
</evidence>
<evidence type="ECO:0000313" key="4">
    <source>
        <dbReference type="EMBL" id="EKV26690.1"/>
    </source>
</evidence>
<feature type="signal peptide" evidence="2">
    <location>
        <begin position="1"/>
        <end position="22"/>
    </location>
</feature>
<dbReference type="SUPFAM" id="SSF47090">
    <property type="entry name" value="PGBD-like"/>
    <property type="match status" value="1"/>
</dbReference>
<keyword evidence="2" id="KW-0732">Signal</keyword>
<gene>
    <name evidence="4" type="ORF">C882_2199</name>
</gene>
<dbReference type="RefSeq" id="WP_009542594.1">
    <property type="nucleotide sequence ID" value="NZ_ANHY01000025.1"/>
</dbReference>
<evidence type="ECO:0000256" key="2">
    <source>
        <dbReference type="SAM" id="SignalP"/>
    </source>
</evidence>
<name>K9GL24_9PROT</name>
<evidence type="ECO:0000256" key="1">
    <source>
        <dbReference type="SAM" id="MobiDB-lite"/>
    </source>
</evidence>
<keyword evidence="5" id="KW-1185">Reference proteome</keyword>
<dbReference type="Proteomes" id="UP000009881">
    <property type="component" value="Unassembled WGS sequence"/>
</dbReference>
<dbReference type="InterPro" id="IPR036366">
    <property type="entry name" value="PGBDSf"/>
</dbReference>
<dbReference type="eggNOG" id="ENOG5033HZK">
    <property type="taxonomic scope" value="Bacteria"/>
</dbReference>
<feature type="chain" id="PRO_5003931191" description="Peptidoglycan binding-like domain-containing protein" evidence="2">
    <location>
        <begin position="23"/>
        <end position="172"/>
    </location>
</feature>
<proteinExistence type="predicted"/>